<dbReference type="Gene3D" id="1.20.920.10">
    <property type="entry name" value="Bromodomain-like"/>
    <property type="match status" value="1"/>
</dbReference>
<dbReference type="AlphaFoldDB" id="A0A8S3EQ66"/>
<dbReference type="SMART" id="SM00297">
    <property type="entry name" value="BROMO"/>
    <property type="match status" value="1"/>
</dbReference>
<gene>
    <name evidence="5" type="ORF">BYL167_LOCUS61508</name>
</gene>
<dbReference type="InterPro" id="IPR047171">
    <property type="entry name" value="BAZ1A"/>
</dbReference>
<proteinExistence type="predicted"/>
<keyword evidence="1 2" id="KW-0103">Bromodomain</keyword>
<dbReference type="PANTHER" id="PTHR46510">
    <property type="entry name" value="BROMODOMAIN ADJACENT TO ZINC FINGER DOMAIN PROTEIN 1A"/>
    <property type="match status" value="1"/>
</dbReference>
<evidence type="ECO:0000313" key="5">
    <source>
        <dbReference type="EMBL" id="CAF5077754.1"/>
    </source>
</evidence>
<feature type="non-terminal residue" evidence="5">
    <location>
        <position position="1"/>
    </location>
</feature>
<dbReference type="Proteomes" id="UP000681967">
    <property type="component" value="Unassembled WGS sequence"/>
</dbReference>
<accession>A0A8S3EQ66</accession>
<dbReference type="CDD" id="cd04369">
    <property type="entry name" value="Bromodomain"/>
    <property type="match status" value="1"/>
</dbReference>
<dbReference type="PANTHER" id="PTHR46510:SF1">
    <property type="entry name" value="BROMODOMAIN ADJACENT TO ZINC FINGER DOMAIN PROTEIN 1A"/>
    <property type="match status" value="1"/>
</dbReference>
<protein>
    <recommendedName>
        <fullName evidence="4">Bromo domain-containing protein</fullName>
    </recommendedName>
</protein>
<dbReference type="EMBL" id="CAJOBH010232769">
    <property type="protein sequence ID" value="CAF5077754.1"/>
    <property type="molecule type" value="Genomic_DNA"/>
</dbReference>
<dbReference type="PROSITE" id="PS50014">
    <property type="entry name" value="BROMODOMAIN_2"/>
    <property type="match status" value="1"/>
</dbReference>
<feature type="region of interest" description="Disordered" evidence="3">
    <location>
        <begin position="79"/>
        <end position="108"/>
    </location>
</feature>
<dbReference type="GO" id="GO:0031445">
    <property type="term" value="P:regulation of heterochromatin formation"/>
    <property type="evidence" value="ECO:0007669"/>
    <property type="project" value="TreeGrafter"/>
</dbReference>
<reference evidence="5" key="1">
    <citation type="submission" date="2021-02" db="EMBL/GenBank/DDBJ databases">
        <authorList>
            <person name="Nowell W R."/>
        </authorList>
    </citation>
    <scope>NUCLEOTIDE SEQUENCE</scope>
</reference>
<dbReference type="GO" id="GO:0045740">
    <property type="term" value="P:positive regulation of DNA replication"/>
    <property type="evidence" value="ECO:0007669"/>
    <property type="project" value="TreeGrafter"/>
</dbReference>
<organism evidence="5 6">
    <name type="scientific">Rotaria magnacalcarata</name>
    <dbReference type="NCBI Taxonomy" id="392030"/>
    <lineage>
        <taxon>Eukaryota</taxon>
        <taxon>Metazoa</taxon>
        <taxon>Spiralia</taxon>
        <taxon>Gnathifera</taxon>
        <taxon>Rotifera</taxon>
        <taxon>Eurotatoria</taxon>
        <taxon>Bdelloidea</taxon>
        <taxon>Philodinida</taxon>
        <taxon>Philodinidae</taxon>
        <taxon>Rotaria</taxon>
    </lineage>
</organism>
<evidence type="ECO:0000256" key="3">
    <source>
        <dbReference type="SAM" id="MobiDB-lite"/>
    </source>
</evidence>
<evidence type="ECO:0000259" key="4">
    <source>
        <dbReference type="PROSITE" id="PS50014"/>
    </source>
</evidence>
<dbReference type="GO" id="GO:0000228">
    <property type="term" value="C:nuclear chromosome"/>
    <property type="evidence" value="ECO:0007669"/>
    <property type="project" value="TreeGrafter"/>
</dbReference>
<feature type="compositionally biased region" description="Basic and acidic residues" evidence="3">
    <location>
        <begin position="79"/>
        <end position="92"/>
    </location>
</feature>
<name>A0A8S3EQ66_9BILA</name>
<dbReference type="GO" id="GO:0006355">
    <property type="term" value="P:regulation of DNA-templated transcription"/>
    <property type="evidence" value="ECO:0007669"/>
    <property type="project" value="TreeGrafter"/>
</dbReference>
<dbReference type="InterPro" id="IPR036427">
    <property type="entry name" value="Bromodomain-like_sf"/>
</dbReference>
<feature type="domain" description="Bromo" evidence="4">
    <location>
        <begin position="1"/>
        <end position="48"/>
    </location>
</feature>
<comment type="caution">
    <text evidence="5">The sequence shown here is derived from an EMBL/GenBank/DDBJ whole genome shotgun (WGS) entry which is preliminary data.</text>
</comment>
<dbReference type="InterPro" id="IPR001487">
    <property type="entry name" value="Bromodomain"/>
</dbReference>
<evidence type="ECO:0000256" key="1">
    <source>
        <dbReference type="ARBA" id="ARBA00023117"/>
    </source>
</evidence>
<dbReference type="SUPFAM" id="SSF47370">
    <property type="entry name" value="Bromodomain"/>
    <property type="match status" value="1"/>
</dbReference>
<dbReference type="GO" id="GO:0008623">
    <property type="term" value="C:CHRAC"/>
    <property type="evidence" value="ECO:0007669"/>
    <property type="project" value="TreeGrafter"/>
</dbReference>
<evidence type="ECO:0000256" key="2">
    <source>
        <dbReference type="PROSITE-ProRule" id="PRU00035"/>
    </source>
</evidence>
<evidence type="ECO:0000313" key="6">
    <source>
        <dbReference type="Proteomes" id="UP000681967"/>
    </source>
</evidence>
<sequence length="108" mass="12851">MENPIDLSTIQKKINNKVYVNNSPEFIRDIELMVANCEQYNGKRSILGRIANRLLRYFKESWSECQPMTPQFYDDIDEINHQRDNPIKRRLNESTSTTITRDKNNNTR</sequence>
<dbReference type="Pfam" id="PF00439">
    <property type="entry name" value="Bromodomain"/>
    <property type="match status" value="1"/>
</dbReference>
<dbReference type="GO" id="GO:0003677">
    <property type="term" value="F:DNA binding"/>
    <property type="evidence" value="ECO:0007669"/>
    <property type="project" value="TreeGrafter"/>
</dbReference>
<dbReference type="GO" id="GO:0006338">
    <property type="term" value="P:chromatin remodeling"/>
    <property type="evidence" value="ECO:0007669"/>
    <property type="project" value="InterPro"/>
</dbReference>